<keyword evidence="3" id="KW-1185">Reference proteome</keyword>
<evidence type="ECO:0000313" key="3">
    <source>
        <dbReference type="Proteomes" id="UP001596380"/>
    </source>
</evidence>
<proteinExistence type="predicted"/>
<dbReference type="EMBL" id="JBHSXS010000001">
    <property type="protein sequence ID" value="MFC6878829.1"/>
    <property type="molecule type" value="Genomic_DNA"/>
</dbReference>
<dbReference type="InterPro" id="IPR010982">
    <property type="entry name" value="Lambda_DNA-bd_dom_sf"/>
</dbReference>
<name>A0ABW2CCX1_9ACTN</name>
<evidence type="ECO:0000313" key="2">
    <source>
        <dbReference type="EMBL" id="MFC6878829.1"/>
    </source>
</evidence>
<protein>
    <recommendedName>
        <fullName evidence="1">HTH cro/C1-type domain-containing protein</fullName>
    </recommendedName>
</protein>
<dbReference type="PROSITE" id="PS50943">
    <property type="entry name" value="HTH_CROC1"/>
    <property type="match status" value="1"/>
</dbReference>
<comment type="caution">
    <text evidence="2">The sequence shown here is derived from an EMBL/GenBank/DDBJ whole genome shotgun (WGS) entry which is preliminary data.</text>
</comment>
<gene>
    <name evidence="2" type="ORF">ACFQKB_03520</name>
</gene>
<reference evidence="3" key="1">
    <citation type="journal article" date="2019" name="Int. J. Syst. Evol. Microbiol.">
        <title>The Global Catalogue of Microorganisms (GCM) 10K type strain sequencing project: providing services to taxonomists for standard genome sequencing and annotation.</title>
        <authorList>
            <consortium name="The Broad Institute Genomics Platform"/>
            <consortium name="The Broad Institute Genome Sequencing Center for Infectious Disease"/>
            <person name="Wu L."/>
            <person name="Ma J."/>
        </authorList>
    </citation>
    <scope>NUCLEOTIDE SEQUENCE [LARGE SCALE GENOMIC DNA]</scope>
    <source>
        <strain evidence="3">JCM 3369</strain>
    </source>
</reference>
<dbReference type="SUPFAM" id="SSF47413">
    <property type="entry name" value="lambda repressor-like DNA-binding domains"/>
    <property type="match status" value="1"/>
</dbReference>
<accession>A0ABW2CCX1</accession>
<dbReference type="Proteomes" id="UP001596380">
    <property type="component" value="Unassembled WGS sequence"/>
</dbReference>
<sequence>MDADRARTIEGVSPAATLAEKVEWLIRNLWPPHAEPPRNNVETAAAIARATGEDISSTTVWKLRTGRQDNPQLKTLTALATFFGVPIGYFGFPGESGPIDDDLTMKALRREVENGAVRPEVLRALVDLSPQARWVVDEMILAAARADRARADHARTHPPAP</sequence>
<dbReference type="RefSeq" id="WP_160819651.1">
    <property type="nucleotide sequence ID" value="NZ_JBHSXS010000001.1"/>
</dbReference>
<dbReference type="InterPro" id="IPR001387">
    <property type="entry name" value="Cro/C1-type_HTH"/>
</dbReference>
<organism evidence="2 3">
    <name type="scientific">Actinomadura yumaensis</name>
    <dbReference type="NCBI Taxonomy" id="111807"/>
    <lineage>
        <taxon>Bacteria</taxon>
        <taxon>Bacillati</taxon>
        <taxon>Actinomycetota</taxon>
        <taxon>Actinomycetes</taxon>
        <taxon>Streptosporangiales</taxon>
        <taxon>Thermomonosporaceae</taxon>
        <taxon>Actinomadura</taxon>
    </lineage>
</organism>
<dbReference type="Gene3D" id="1.10.260.40">
    <property type="entry name" value="lambda repressor-like DNA-binding domains"/>
    <property type="match status" value="1"/>
</dbReference>
<feature type="domain" description="HTH cro/C1-type" evidence="1">
    <location>
        <begin position="54"/>
        <end position="90"/>
    </location>
</feature>
<evidence type="ECO:0000259" key="1">
    <source>
        <dbReference type="PROSITE" id="PS50943"/>
    </source>
</evidence>